<dbReference type="Gene3D" id="3.30.70.270">
    <property type="match status" value="1"/>
</dbReference>
<dbReference type="InterPro" id="IPR043128">
    <property type="entry name" value="Rev_trsase/Diguanyl_cyclase"/>
</dbReference>
<comment type="caution">
    <text evidence="2">The sequence shown here is derived from an EMBL/GenBank/DDBJ whole genome shotgun (WGS) entry which is preliminary data.</text>
</comment>
<dbReference type="InterPro" id="IPR029787">
    <property type="entry name" value="Nucleotide_cyclase"/>
</dbReference>
<dbReference type="PROSITE" id="PS50887">
    <property type="entry name" value="GGDEF"/>
    <property type="match status" value="1"/>
</dbReference>
<dbReference type="NCBIfam" id="TIGR00254">
    <property type="entry name" value="GGDEF"/>
    <property type="match status" value="1"/>
</dbReference>
<dbReference type="PANTHER" id="PTHR46663:SF2">
    <property type="entry name" value="GGDEF DOMAIN-CONTAINING PROTEIN"/>
    <property type="match status" value="1"/>
</dbReference>
<protein>
    <submittedName>
        <fullName evidence="2">GGDEF domain-containing protein</fullName>
        <ecNumber evidence="2">2.7.7.65</ecNumber>
    </submittedName>
</protein>
<dbReference type="InterPro" id="IPR000160">
    <property type="entry name" value="GGDEF_dom"/>
</dbReference>
<gene>
    <name evidence="2" type="ORF">WMO37_00760</name>
</gene>
<sequence>MSGEIDGKTESGTPEANFTLSNNFAVVMGDERFYRLFGEKTLYTFNMLIHPKDRQDFESFMESEDVAAYAVVRCMTANDSYRWFMLEKNNEQVKSEQMTNIHLKDICLVSARFGLYMDRIRKYRAVMNMIQDKMFEYNHHTGIFTIYCYVNNRSEIIEKDDLKAWEERMMRLGFIDEKQQAAFRQLCDNIQAGSESFATTLRTTLMSKGERMDVLRFRGQTIYNGEERVLTIGLITEQGNRMTGTDILLDSAVVNQDSATGVLNKKTVTDEATAAINLANVAGCDHSMYLMVWDIDDFKQVNDTYGHYFGDEVIKHLATELNRAVANRGLVGRIGGDEFLVLLKEANGEDTLRSLLKAVRKKLKVDLAQEKPDYEFSASIGISQYGKDGTDYETLFKIADGALYIAKEKGKDRFIVYDKEKHGHLLTEDGYCHKKTAGVDFMRPIDKVELSTNLMLKVFNGGMDVAEEVLMELMDKMNIHGMTIYKAPSMECRKTLGHYEKEPGTQLCLSEEKYLARFDEHHIHVINNTASIAVEYPQVYEHFKQNNIGSALQFSCMLNGQLWAVFEFDIFGANRRKWCQDDISAIYSVVKAIADVYKKFYEQK</sequence>
<evidence type="ECO:0000313" key="2">
    <source>
        <dbReference type="EMBL" id="MEQ2553548.1"/>
    </source>
</evidence>
<dbReference type="PANTHER" id="PTHR46663">
    <property type="entry name" value="DIGUANYLATE CYCLASE DGCT-RELATED"/>
    <property type="match status" value="1"/>
</dbReference>
<organism evidence="2 3">
    <name type="scientific">Lachnospira intestinalis</name>
    <dbReference type="NCBI Taxonomy" id="3133158"/>
    <lineage>
        <taxon>Bacteria</taxon>
        <taxon>Bacillati</taxon>
        <taxon>Bacillota</taxon>
        <taxon>Clostridia</taxon>
        <taxon>Lachnospirales</taxon>
        <taxon>Lachnospiraceae</taxon>
        <taxon>Lachnospira</taxon>
    </lineage>
</organism>
<feature type="domain" description="GGDEF" evidence="1">
    <location>
        <begin position="286"/>
        <end position="419"/>
    </location>
</feature>
<keyword evidence="2" id="KW-0548">Nucleotidyltransferase</keyword>
<dbReference type="Pfam" id="PF00990">
    <property type="entry name" value="GGDEF"/>
    <property type="match status" value="1"/>
</dbReference>
<proteinExistence type="predicted"/>
<dbReference type="EMBL" id="JBBMFS010000001">
    <property type="protein sequence ID" value="MEQ2553548.1"/>
    <property type="molecule type" value="Genomic_DNA"/>
</dbReference>
<evidence type="ECO:0000259" key="1">
    <source>
        <dbReference type="PROSITE" id="PS50887"/>
    </source>
</evidence>
<dbReference type="InterPro" id="IPR052163">
    <property type="entry name" value="DGC-Regulatory_Protein"/>
</dbReference>
<reference evidence="2" key="1">
    <citation type="submission" date="2024-03" db="EMBL/GenBank/DDBJ databases">
        <title>Human intestinal bacterial collection.</title>
        <authorList>
            <person name="Pauvert C."/>
            <person name="Hitch T.C.A."/>
            <person name="Clavel T."/>
        </authorList>
    </citation>
    <scope>NUCLEOTIDE SEQUENCE [LARGE SCALE GENOMIC DNA]</scope>
    <source>
        <strain evidence="2">CLA-AA-H89B</strain>
    </source>
</reference>
<keyword evidence="3" id="KW-1185">Reference proteome</keyword>
<dbReference type="CDD" id="cd01949">
    <property type="entry name" value="GGDEF"/>
    <property type="match status" value="1"/>
</dbReference>
<keyword evidence="2" id="KW-0808">Transferase</keyword>
<dbReference type="SUPFAM" id="SSF55073">
    <property type="entry name" value="Nucleotide cyclase"/>
    <property type="match status" value="1"/>
</dbReference>
<dbReference type="Proteomes" id="UP001546774">
    <property type="component" value="Unassembled WGS sequence"/>
</dbReference>
<dbReference type="SMART" id="SM00267">
    <property type="entry name" value="GGDEF"/>
    <property type="match status" value="1"/>
</dbReference>
<dbReference type="EC" id="2.7.7.65" evidence="2"/>
<dbReference type="GO" id="GO:0052621">
    <property type="term" value="F:diguanylate cyclase activity"/>
    <property type="evidence" value="ECO:0007669"/>
    <property type="project" value="UniProtKB-EC"/>
</dbReference>
<accession>A0ABV1H1H5</accession>
<evidence type="ECO:0000313" key="3">
    <source>
        <dbReference type="Proteomes" id="UP001546774"/>
    </source>
</evidence>
<name>A0ABV1H1H5_9FIRM</name>